<dbReference type="InterPro" id="IPR000504">
    <property type="entry name" value="RRM_dom"/>
</dbReference>
<dbReference type="Gene3D" id="3.30.70.330">
    <property type="match status" value="1"/>
</dbReference>
<dbReference type="SUPFAM" id="SSF54928">
    <property type="entry name" value="RNA-binding domain, RBD"/>
    <property type="match status" value="1"/>
</dbReference>
<dbReference type="CTD" id="81892"/>
<sequence>MAASTRKVFQLFVTKIPWTVASREMREYFGQFGPVRSCILPFDRETGFHKGFCWIGFNSEEGLLNALQKDSHIIEGTKLNVARNKDPVPRRLTKEAEES</sequence>
<dbReference type="Proteomes" id="UP000694397">
    <property type="component" value="Chromosome 15"/>
</dbReference>
<dbReference type="AlphaFoldDB" id="A0A8C9W1H2"/>
<dbReference type="InterPro" id="IPR034152">
    <property type="entry name" value="SLIRP_RRM"/>
</dbReference>
<dbReference type="CDD" id="cd12242">
    <property type="entry name" value="RRM_SLIRP"/>
    <property type="match status" value="1"/>
</dbReference>
<dbReference type="OrthoDB" id="6159137at2759"/>
<reference evidence="4" key="3">
    <citation type="submission" date="2025-09" db="UniProtKB">
        <authorList>
            <consortium name="Ensembl"/>
        </authorList>
    </citation>
    <scope>IDENTIFICATION</scope>
</reference>
<dbReference type="PANTHER" id="PTHR48027">
    <property type="entry name" value="HETEROGENEOUS NUCLEAR RIBONUCLEOPROTEIN 87F-RELATED"/>
    <property type="match status" value="1"/>
</dbReference>
<dbReference type="GeneTree" id="ENSGT00390000008624"/>
<dbReference type="FunFam" id="3.30.70.330:FF:000494">
    <property type="entry name" value="28 kDa ribonucleoprotein, chloroplastic"/>
    <property type="match status" value="1"/>
</dbReference>
<dbReference type="GO" id="GO:0003723">
    <property type="term" value="F:RNA binding"/>
    <property type="evidence" value="ECO:0007669"/>
    <property type="project" value="UniProtKB-UniRule"/>
</dbReference>
<protein>
    <submittedName>
        <fullName evidence="4">SRA stem-loop interacting RNA binding protein</fullName>
    </submittedName>
</protein>
<dbReference type="Pfam" id="PF00076">
    <property type="entry name" value="RRM_1"/>
    <property type="match status" value="1"/>
</dbReference>
<dbReference type="GeneID" id="108919520"/>
<evidence type="ECO:0000256" key="1">
    <source>
        <dbReference type="ARBA" id="ARBA00022884"/>
    </source>
</evidence>
<proteinExistence type="predicted"/>
<dbReference type="RefSeq" id="XP_018583029.2">
    <property type="nucleotide sequence ID" value="XM_018727513.2"/>
</dbReference>
<accession>A0A8C9W1H2</accession>
<dbReference type="InterPro" id="IPR052462">
    <property type="entry name" value="SLIRP/GR-RBP-like"/>
</dbReference>
<keyword evidence="5" id="KW-1185">Reference proteome</keyword>
<reference evidence="4 5" key="1">
    <citation type="submission" date="2019-04" db="EMBL/GenBank/DDBJ databases">
        <authorList>
            <consortium name="Wellcome Sanger Institute Data Sharing"/>
        </authorList>
    </citation>
    <scope>NUCLEOTIDE SEQUENCE [LARGE SCALE GENOMIC DNA]</scope>
</reference>
<dbReference type="Ensembl" id="ENSSFOT00015076274.1">
    <property type="protein sequence ID" value="ENSSFOP00015068909.1"/>
    <property type="gene ID" value="ENSSFOG00015027559.1"/>
</dbReference>
<dbReference type="InterPro" id="IPR035979">
    <property type="entry name" value="RBD_domain_sf"/>
</dbReference>
<evidence type="ECO:0000313" key="4">
    <source>
        <dbReference type="Ensembl" id="ENSSFOP00015068909.1"/>
    </source>
</evidence>
<organism evidence="4 5">
    <name type="scientific">Scleropages formosus</name>
    <name type="common">Asian bonytongue</name>
    <name type="synonym">Osteoglossum formosum</name>
    <dbReference type="NCBI Taxonomy" id="113540"/>
    <lineage>
        <taxon>Eukaryota</taxon>
        <taxon>Metazoa</taxon>
        <taxon>Chordata</taxon>
        <taxon>Craniata</taxon>
        <taxon>Vertebrata</taxon>
        <taxon>Euteleostomi</taxon>
        <taxon>Actinopterygii</taxon>
        <taxon>Neopterygii</taxon>
        <taxon>Teleostei</taxon>
        <taxon>Osteoglossocephala</taxon>
        <taxon>Osteoglossomorpha</taxon>
        <taxon>Osteoglossiformes</taxon>
        <taxon>Osteoglossidae</taxon>
        <taxon>Scleropages</taxon>
    </lineage>
</organism>
<dbReference type="KEGG" id="sfm:108919520"/>
<feature type="domain" description="RRM" evidence="3">
    <location>
        <begin position="9"/>
        <end position="86"/>
    </location>
</feature>
<reference evidence="4" key="2">
    <citation type="submission" date="2025-08" db="UniProtKB">
        <authorList>
            <consortium name="Ensembl"/>
        </authorList>
    </citation>
    <scope>IDENTIFICATION</scope>
</reference>
<name>A0A8C9W1H2_SCLFO</name>
<dbReference type="SMART" id="SM00360">
    <property type="entry name" value="RRM"/>
    <property type="match status" value="1"/>
</dbReference>
<evidence type="ECO:0000259" key="3">
    <source>
        <dbReference type="PROSITE" id="PS50102"/>
    </source>
</evidence>
<dbReference type="InterPro" id="IPR012677">
    <property type="entry name" value="Nucleotide-bd_a/b_plait_sf"/>
</dbReference>
<gene>
    <name evidence="4" type="primary">SLIRP</name>
    <name evidence="4" type="synonym">slirp</name>
</gene>
<dbReference type="PROSITE" id="PS50102">
    <property type="entry name" value="RRM"/>
    <property type="match status" value="1"/>
</dbReference>
<evidence type="ECO:0000256" key="2">
    <source>
        <dbReference type="PROSITE-ProRule" id="PRU00176"/>
    </source>
</evidence>
<keyword evidence="1 2" id="KW-0694">RNA-binding</keyword>
<evidence type="ECO:0000313" key="5">
    <source>
        <dbReference type="Proteomes" id="UP000694397"/>
    </source>
</evidence>